<reference evidence="4 5" key="1">
    <citation type="submission" date="2018-04" db="EMBL/GenBank/DDBJ databases">
        <title>Novel actinobacteria from marine sediment.</title>
        <authorList>
            <person name="Ng Z.Y."/>
            <person name="Tan G.Y.A."/>
        </authorList>
    </citation>
    <scope>NUCLEOTIDE SEQUENCE [LARGE SCALE GENOMIC DNA]</scope>
    <source>
        <strain evidence="4 5">TPS81</strain>
    </source>
</reference>
<dbReference type="EMBL" id="QEIN01000065">
    <property type="protein sequence ID" value="RCV59244.1"/>
    <property type="molecule type" value="Genomic_DNA"/>
</dbReference>
<proteinExistence type="predicted"/>
<evidence type="ECO:0000256" key="1">
    <source>
        <dbReference type="ARBA" id="ARBA00022801"/>
    </source>
</evidence>
<feature type="domain" description="Inosine/uridine-preferring nucleoside hydrolase" evidence="3">
    <location>
        <begin position="7"/>
        <end position="293"/>
    </location>
</feature>
<evidence type="ECO:0000256" key="2">
    <source>
        <dbReference type="ARBA" id="ARBA00023295"/>
    </source>
</evidence>
<dbReference type="PANTHER" id="PTHR12304:SF4">
    <property type="entry name" value="URIDINE NUCLEOSIDASE"/>
    <property type="match status" value="1"/>
</dbReference>
<keyword evidence="2" id="KW-0326">Glycosidase</keyword>
<gene>
    <name evidence="4" type="ORF">DEF24_10450</name>
</gene>
<dbReference type="OrthoDB" id="9797882at2"/>
<organism evidence="4 5">
    <name type="scientific">Marinitenerispora sediminis</name>
    <dbReference type="NCBI Taxonomy" id="1931232"/>
    <lineage>
        <taxon>Bacteria</taxon>
        <taxon>Bacillati</taxon>
        <taxon>Actinomycetota</taxon>
        <taxon>Actinomycetes</taxon>
        <taxon>Streptosporangiales</taxon>
        <taxon>Nocardiopsidaceae</taxon>
        <taxon>Marinitenerispora</taxon>
    </lineage>
</organism>
<dbReference type="RefSeq" id="WP_114399705.1">
    <property type="nucleotide sequence ID" value="NZ_QEIM01000146.1"/>
</dbReference>
<dbReference type="InterPro" id="IPR023186">
    <property type="entry name" value="IUNH"/>
</dbReference>
<dbReference type="Gene3D" id="3.90.245.10">
    <property type="entry name" value="Ribonucleoside hydrolase-like"/>
    <property type="match status" value="1"/>
</dbReference>
<dbReference type="GO" id="GO:0005829">
    <property type="term" value="C:cytosol"/>
    <property type="evidence" value="ECO:0007669"/>
    <property type="project" value="TreeGrafter"/>
</dbReference>
<evidence type="ECO:0000259" key="3">
    <source>
        <dbReference type="Pfam" id="PF01156"/>
    </source>
</evidence>
<name>A0A368T6V6_9ACTN</name>
<accession>A0A368T6V6</accession>
<protein>
    <submittedName>
        <fullName evidence="4">Nucleoside hydrolase</fullName>
    </submittedName>
</protein>
<evidence type="ECO:0000313" key="4">
    <source>
        <dbReference type="EMBL" id="RCV59244.1"/>
    </source>
</evidence>
<keyword evidence="5" id="KW-1185">Reference proteome</keyword>
<dbReference type="AlphaFoldDB" id="A0A368T6V6"/>
<comment type="caution">
    <text evidence="4">The sequence shown here is derived from an EMBL/GenBank/DDBJ whole genome shotgun (WGS) entry which is preliminary data.</text>
</comment>
<dbReference type="Proteomes" id="UP000253318">
    <property type="component" value="Unassembled WGS sequence"/>
</dbReference>
<dbReference type="SUPFAM" id="SSF53590">
    <property type="entry name" value="Nucleoside hydrolase"/>
    <property type="match status" value="1"/>
</dbReference>
<dbReference type="Pfam" id="PF01156">
    <property type="entry name" value="IU_nuc_hydro"/>
    <property type="match status" value="1"/>
</dbReference>
<dbReference type="InterPro" id="IPR036452">
    <property type="entry name" value="Ribo_hydro-like"/>
</dbReference>
<dbReference type="InterPro" id="IPR001910">
    <property type="entry name" value="Inosine/uridine_hydrolase_dom"/>
</dbReference>
<sequence length="304" mass="32602">MADGTPLIIDTDIGGDPDDAIALAAAARTVPELVLVLTNDETGPDVGHGQRARFARRLLDALGRDDVEVAAGHSAGATRYFCVEDLVPERTAPSALHDRSAPSSDVLTAVGKVLAATGGPVRWVGIGAFSNLARVLRELPEAAPRLRVTQMGGALRYRDPSRAEHNVRMDVPAAHDFLRHVAAGRLPRPTLVTSDVTFTTHIEVTPESAPRLLPVRADGPEWAALLRRHLDRWFARFYPGSMQHDALALSAALGLPFVRTERASVALDGIGRMSAAEGGAEVRLSVSADYPAFNDWLERVLQAP</sequence>
<evidence type="ECO:0000313" key="5">
    <source>
        <dbReference type="Proteomes" id="UP000253318"/>
    </source>
</evidence>
<dbReference type="PANTHER" id="PTHR12304">
    <property type="entry name" value="INOSINE-URIDINE PREFERRING NUCLEOSIDE HYDROLASE"/>
    <property type="match status" value="1"/>
</dbReference>
<keyword evidence="1 4" id="KW-0378">Hydrolase</keyword>
<dbReference type="GO" id="GO:0006152">
    <property type="term" value="P:purine nucleoside catabolic process"/>
    <property type="evidence" value="ECO:0007669"/>
    <property type="project" value="TreeGrafter"/>
</dbReference>
<dbReference type="GO" id="GO:0008477">
    <property type="term" value="F:purine nucleosidase activity"/>
    <property type="evidence" value="ECO:0007669"/>
    <property type="project" value="TreeGrafter"/>
</dbReference>